<reference evidence="4 5" key="3">
    <citation type="journal article" name="Genome Announc.">
        <title>Improved Draft Genome Sequence of Clostridium pasteurianum Strain ATCC 6013 (DSM 525) Using a Hybrid Next-Generation Sequencing Approach.</title>
        <authorList>
            <person name="Pyne M.E."/>
            <person name="Utturkar S."/>
            <person name="Brown S.D."/>
            <person name="Moo-Young M."/>
            <person name="Chung D.A."/>
            <person name="Chou C.P."/>
        </authorList>
    </citation>
    <scope>NUCLEOTIDE SEQUENCE [LARGE SCALE GENOMIC DNA]</scope>
    <source>
        <strain evidence="4 5">ATCC 6013</strain>
    </source>
</reference>
<dbReference type="eggNOG" id="COG3209">
    <property type="taxonomic scope" value="Bacteria"/>
</dbReference>
<dbReference type="PATRIC" id="fig|1262449.3.peg.2814"/>
<dbReference type="GO" id="GO:0016787">
    <property type="term" value="F:hydrolase activity"/>
    <property type="evidence" value="ECO:0007669"/>
    <property type="project" value="UniProtKB-KW"/>
</dbReference>
<reference evidence="4" key="2">
    <citation type="submission" date="2015-10" db="EMBL/GenBank/DDBJ databases">
        <title>Improved Draft Genome Sequence of Clostridium pasteurianum Strain ATCC 6013 (DSM 525) Using a Hybrid Next-Generation Sequencing Approach.</title>
        <authorList>
            <person name="Pyne M.E."/>
            <person name="Utturkar S.M."/>
            <person name="Brown S.D."/>
            <person name="Moo-Young M."/>
            <person name="Chung D.A."/>
            <person name="Chou P.C."/>
        </authorList>
    </citation>
    <scope>NUCLEOTIDE SEQUENCE</scope>
    <source>
        <strain evidence="4">ATCC 6013</strain>
    </source>
</reference>
<dbReference type="KEGG" id="cpat:CLPA_c07510"/>
<dbReference type="KEGG" id="cpae:CPAST_c07510"/>
<evidence type="ECO:0000313" key="4">
    <source>
        <dbReference type="EMBL" id="KRU13151.1"/>
    </source>
</evidence>
<protein>
    <submittedName>
        <fullName evidence="4">RHS repeat-associated core domain containing protein-containing protein</fullName>
    </submittedName>
    <submittedName>
        <fullName evidence="3">tRNA3(Ser)-specific nuclease WapA</fullName>
        <ecNumber evidence="3">3.1.-.-</ecNumber>
    </submittedName>
</protein>
<dbReference type="Proteomes" id="UP000028042">
    <property type="component" value="Unassembled WGS sequence"/>
</dbReference>
<dbReference type="InterPro" id="IPR056823">
    <property type="entry name" value="TEN-like_YD-shell"/>
</dbReference>
<organism evidence="3 6">
    <name type="scientific">Clostridium pasteurianum DSM 525 = ATCC 6013</name>
    <dbReference type="NCBI Taxonomy" id="1262449"/>
    <lineage>
        <taxon>Bacteria</taxon>
        <taxon>Bacillati</taxon>
        <taxon>Bacillota</taxon>
        <taxon>Clostridia</taxon>
        <taxon>Eubacteriales</taxon>
        <taxon>Clostridiaceae</taxon>
        <taxon>Clostridium</taxon>
    </lineage>
</organism>
<evidence type="ECO:0000259" key="2">
    <source>
        <dbReference type="Pfam" id="PF25023"/>
    </source>
</evidence>
<dbReference type="InterPro" id="IPR022385">
    <property type="entry name" value="Rhs_assc_core"/>
</dbReference>
<evidence type="ECO:0000313" key="5">
    <source>
        <dbReference type="Proteomes" id="UP000028042"/>
    </source>
</evidence>
<dbReference type="PANTHER" id="PTHR32305:SF17">
    <property type="entry name" value="TRNA NUCLEASE WAPA"/>
    <property type="match status" value="1"/>
</dbReference>
<feature type="domain" description="Teneurin-like YD-shell" evidence="2">
    <location>
        <begin position="19"/>
        <end position="206"/>
    </location>
</feature>
<reference evidence="3 6" key="1">
    <citation type="journal article" date="2015" name="Genome Announc.">
        <title>Complete Genome Sequence of the Nitrogen-Fixing and Solvent-Producing Clostridium pasteurianum DSM 525.</title>
        <authorList>
            <person name="Poehlein A."/>
            <person name="Grosse-Honebrink A."/>
            <person name="Zhang Y."/>
            <person name="Minton N.P."/>
            <person name="Daniel R."/>
        </authorList>
    </citation>
    <scope>NUCLEOTIDE SEQUENCE [LARGE SCALE GENOMIC DNA]</scope>
    <source>
        <strain evidence="3">DSM 525</strain>
        <strain evidence="6">DSM 525 / ATCC 6013</strain>
    </source>
</reference>
<name>A0A0H3IZA0_CLOPA</name>
<evidence type="ECO:0000313" key="3">
    <source>
        <dbReference type="EMBL" id="AJA50839.1"/>
    </source>
</evidence>
<dbReference type="AlphaFoldDB" id="A0A0H3IZA0"/>
<evidence type="ECO:0000313" key="6">
    <source>
        <dbReference type="Proteomes" id="UP000030905"/>
    </source>
</evidence>
<dbReference type="EC" id="3.1.-.-" evidence="3"/>
<dbReference type="Pfam" id="PF25023">
    <property type="entry name" value="TEN_YD-shell"/>
    <property type="match status" value="1"/>
</dbReference>
<dbReference type="PANTHER" id="PTHR32305">
    <property type="match status" value="1"/>
</dbReference>
<accession>A0A0H3IZA0</accession>
<dbReference type="GeneID" id="93072966"/>
<dbReference type="RefSeq" id="WP_003446359.1">
    <property type="nucleotide sequence ID" value="NZ_ANZB01000010.1"/>
</dbReference>
<dbReference type="Gene3D" id="2.180.10.10">
    <property type="entry name" value="RHS repeat-associated core"/>
    <property type="match status" value="1"/>
</dbReference>
<proteinExistence type="predicted"/>
<dbReference type="EMBL" id="JPGY02000001">
    <property type="protein sequence ID" value="KRU13151.1"/>
    <property type="molecule type" value="Genomic_DNA"/>
</dbReference>
<dbReference type="NCBIfam" id="TIGR03696">
    <property type="entry name" value="Rhs_assc_core"/>
    <property type="match status" value="1"/>
</dbReference>
<dbReference type="Proteomes" id="UP000030905">
    <property type="component" value="Chromosome"/>
</dbReference>
<keyword evidence="3" id="KW-0378">Hydrolase</keyword>
<sequence length="419" mass="46187">MAAATKTVNYGYGDSNWKDKLTSYNGKNISYDAIGNPLNDGTYSYTWEEGRQLKTISGSGKSISYKYNDAGIRTQKVVNGVTTNYHLEGDKVTYESNGTDKIYYTYDSEGDLISMNLSGTEYYYIRNVQGDIIGLFDKNGTQVVSYTYDTWGKLISTTGTLASTVGAKNPYRYRGYRYDGETGLYYLNARYYNAEWGRFINADAYGGNVGNLLSHNVFAYCMNNPVNMSDPSGQWGIPALLSVAARVVATVIATVATIVELPLIAVVGIAVVATAALVYEGVQLAKAISPKSSSSKSKAKTKAKTITNTNKKEQPTTKLYRAMDYVEYNRFTKSGGKFSNYAPERPNVMDTKWFATNSINAEKWGKALNPNGYKIIQITIPTKALNGMYYNPYLDGIGPAYNGTVPYMNAIIIDYGTVK</sequence>
<dbReference type="EMBL" id="CP009268">
    <property type="protein sequence ID" value="AJA50839.1"/>
    <property type="molecule type" value="Genomic_DNA"/>
</dbReference>
<evidence type="ECO:0000256" key="1">
    <source>
        <dbReference type="ARBA" id="ARBA00022737"/>
    </source>
</evidence>
<dbReference type="InterPro" id="IPR050708">
    <property type="entry name" value="T6SS_VgrG/RHS"/>
</dbReference>
<gene>
    <name evidence="3" type="primary">wapA4</name>
    <name evidence="3" type="ORF">CLPA_c07510</name>
    <name evidence="4" type="ORF">CP6013_02399</name>
</gene>
<keyword evidence="6" id="KW-1185">Reference proteome</keyword>
<keyword evidence="1" id="KW-0677">Repeat</keyword>